<gene>
    <name evidence="3" type="ORF">A3D44_03930</name>
</gene>
<dbReference type="PANTHER" id="PTHR35848:SF6">
    <property type="entry name" value="CUPIN TYPE-2 DOMAIN-CONTAINING PROTEIN"/>
    <property type="match status" value="1"/>
</dbReference>
<accession>A0A1G2I1U1</accession>
<reference evidence="3 4" key="1">
    <citation type="journal article" date="2016" name="Nat. Commun.">
        <title>Thousands of microbial genomes shed light on interconnected biogeochemical processes in an aquifer system.</title>
        <authorList>
            <person name="Anantharaman K."/>
            <person name="Brown C.T."/>
            <person name="Hug L.A."/>
            <person name="Sharon I."/>
            <person name="Castelle C.J."/>
            <person name="Probst A.J."/>
            <person name="Thomas B.C."/>
            <person name="Singh A."/>
            <person name="Wilkins M.J."/>
            <person name="Karaoz U."/>
            <person name="Brodie E.L."/>
            <person name="Williams K.H."/>
            <person name="Hubbard S.S."/>
            <person name="Banfield J.F."/>
        </authorList>
    </citation>
    <scope>NUCLEOTIDE SEQUENCE [LARGE SCALE GENOMIC DNA]</scope>
</reference>
<dbReference type="InterPro" id="IPR014710">
    <property type="entry name" value="RmlC-like_jellyroll"/>
</dbReference>
<dbReference type="Proteomes" id="UP000178820">
    <property type="component" value="Unassembled WGS sequence"/>
</dbReference>
<name>A0A1G2I1U1_9BACT</name>
<dbReference type="InterPro" id="IPR013096">
    <property type="entry name" value="Cupin_2"/>
</dbReference>
<dbReference type="SUPFAM" id="SSF51182">
    <property type="entry name" value="RmlC-like cupins"/>
    <property type="match status" value="1"/>
</dbReference>
<dbReference type="AlphaFoldDB" id="A0A1G2I1U1"/>
<dbReference type="Gene3D" id="2.60.120.10">
    <property type="entry name" value="Jelly Rolls"/>
    <property type="match status" value="2"/>
</dbReference>
<dbReference type="PANTHER" id="PTHR35848">
    <property type="entry name" value="OXALATE-BINDING PROTEIN"/>
    <property type="match status" value="1"/>
</dbReference>
<dbReference type="GO" id="GO:0046872">
    <property type="term" value="F:metal ion binding"/>
    <property type="evidence" value="ECO:0007669"/>
    <property type="project" value="UniProtKB-KW"/>
</dbReference>
<feature type="domain" description="Cupin type-2" evidence="2">
    <location>
        <begin position="33"/>
        <end position="99"/>
    </location>
</feature>
<dbReference type="InterPro" id="IPR051610">
    <property type="entry name" value="GPI/OXD"/>
</dbReference>
<sequence length="237" mass="27151">MKKVNVYELPLAFNICDQMLREVERIPHWSMAHVIMNPKAESLPHHHQAMREAYVITRGTGHLIVGGHNYLVQAGDAMVIDHHITHGLVNSSAASLEHLVLAWPPFDPADVHVNRDYEGHKGFDRVFPQPEPVECFDGAKIIAYEFGDIASVAFGWVINDPRRHKPAHYHKKTIEWIFVVEGEGSLELNGESHNIRSGDWIRVEPDEYHALRNRKDQHMVVVCVCNPCFCMDDVHYR</sequence>
<evidence type="ECO:0000256" key="1">
    <source>
        <dbReference type="ARBA" id="ARBA00022723"/>
    </source>
</evidence>
<organism evidence="3 4">
    <name type="scientific">Candidatus Staskawiczbacteria bacterium RIFCSPHIGHO2_02_FULL_42_22</name>
    <dbReference type="NCBI Taxonomy" id="1802207"/>
    <lineage>
        <taxon>Bacteria</taxon>
        <taxon>Candidatus Staskawicziibacteriota</taxon>
    </lineage>
</organism>
<evidence type="ECO:0000313" key="3">
    <source>
        <dbReference type="EMBL" id="OGZ68637.1"/>
    </source>
</evidence>
<feature type="domain" description="Cupin type-2" evidence="2">
    <location>
        <begin position="160"/>
        <end position="225"/>
    </location>
</feature>
<protein>
    <recommendedName>
        <fullName evidence="2">Cupin type-2 domain-containing protein</fullName>
    </recommendedName>
</protein>
<dbReference type="STRING" id="1802207.A3D44_03930"/>
<dbReference type="Pfam" id="PF07883">
    <property type="entry name" value="Cupin_2"/>
    <property type="match status" value="2"/>
</dbReference>
<dbReference type="InterPro" id="IPR011051">
    <property type="entry name" value="RmlC_Cupin_sf"/>
</dbReference>
<evidence type="ECO:0000259" key="2">
    <source>
        <dbReference type="Pfam" id="PF07883"/>
    </source>
</evidence>
<keyword evidence="1" id="KW-0479">Metal-binding</keyword>
<evidence type="ECO:0000313" key="4">
    <source>
        <dbReference type="Proteomes" id="UP000178820"/>
    </source>
</evidence>
<comment type="caution">
    <text evidence="3">The sequence shown here is derived from an EMBL/GenBank/DDBJ whole genome shotgun (WGS) entry which is preliminary data.</text>
</comment>
<proteinExistence type="predicted"/>
<dbReference type="EMBL" id="MHOT01000019">
    <property type="protein sequence ID" value="OGZ68637.1"/>
    <property type="molecule type" value="Genomic_DNA"/>
</dbReference>